<sequence length="359" mass="41003">MLRERVRRVTLPPAKETIEKLEKVVNEGNYYGAQQMYKSFSARYISAERYSEALDVLQSGACIQLENGQVTCGAELAVLFVETLVKGKYSYDEDTLDRVRKIYKKFPRISVPQHLDLAEDDDMQQLSEAFAAAKIRVEACSSFLKAAIKWSAEFGARRSGSPELHDMLAEYIYSESPEVDMVKVSFHFVRGKNPKKFASTLVNFMGKCYPGEDDLAIARAVLMYLSLGNLRDANCIMDELRKQLQSKELDFPQSELTQFIDYLLLTLQRDALPLFNMLRQSYKSSIEREPIFNELLDEIAEKFYGVRRRNPLQGVFGDIFKVNDDGWGIGEGRYCKLHINELAGDLDKYHKPKNSGESS</sequence>
<reference evidence="2" key="1">
    <citation type="journal article" date="2023" name="Nat. Plants">
        <title>Single-cell RNA sequencing provides a high-resolution roadmap for understanding the multicellular compartmentation of specialized metabolism.</title>
        <authorList>
            <person name="Sun S."/>
            <person name="Shen X."/>
            <person name="Li Y."/>
            <person name="Li Y."/>
            <person name="Wang S."/>
            <person name="Li R."/>
            <person name="Zhang H."/>
            <person name="Shen G."/>
            <person name="Guo B."/>
            <person name="Wei J."/>
            <person name="Xu J."/>
            <person name="St-Pierre B."/>
            <person name="Chen S."/>
            <person name="Sun C."/>
        </authorList>
    </citation>
    <scope>NUCLEOTIDE SEQUENCE [LARGE SCALE GENOMIC DNA]</scope>
</reference>
<protein>
    <submittedName>
        <fullName evidence="1">Uncharacterized protein</fullName>
    </submittedName>
</protein>
<proteinExistence type="predicted"/>
<evidence type="ECO:0000313" key="2">
    <source>
        <dbReference type="Proteomes" id="UP001060085"/>
    </source>
</evidence>
<organism evidence="1 2">
    <name type="scientific">Catharanthus roseus</name>
    <name type="common">Madagascar periwinkle</name>
    <name type="synonym">Vinca rosea</name>
    <dbReference type="NCBI Taxonomy" id="4058"/>
    <lineage>
        <taxon>Eukaryota</taxon>
        <taxon>Viridiplantae</taxon>
        <taxon>Streptophyta</taxon>
        <taxon>Embryophyta</taxon>
        <taxon>Tracheophyta</taxon>
        <taxon>Spermatophyta</taxon>
        <taxon>Magnoliopsida</taxon>
        <taxon>eudicotyledons</taxon>
        <taxon>Gunneridae</taxon>
        <taxon>Pentapetalae</taxon>
        <taxon>asterids</taxon>
        <taxon>lamiids</taxon>
        <taxon>Gentianales</taxon>
        <taxon>Apocynaceae</taxon>
        <taxon>Rauvolfioideae</taxon>
        <taxon>Vinceae</taxon>
        <taxon>Catharanthinae</taxon>
        <taxon>Catharanthus</taxon>
    </lineage>
</organism>
<dbReference type="EMBL" id="CM044704">
    <property type="protein sequence ID" value="KAI5670034.1"/>
    <property type="molecule type" value="Genomic_DNA"/>
</dbReference>
<name>A0ACC0BBL3_CATRO</name>
<evidence type="ECO:0000313" key="1">
    <source>
        <dbReference type="EMBL" id="KAI5670034.1"/>
    </source>
</evidence>
<accession>A0ACC0BBL3</accession>
<dbReference type="Proteomes" id="UP001060085">
    <property type="component" value="Linkage Group LG04"/>
</dbReference>
<gene>
    <name evidence="1" type="ORF">M9H77_19887</name>
</gene>
<comment type="caution">
    <text evidence="1">The sequence shown here is derived from an EMBL/GenBank/DDBJ whole genome shotgun (WGS) entry which is preliminary data.</text>
</comment>
<keyword evidence="2" id="KW-1185">Reference proteome</keyword>